<proteinExistence type="predicted"/>
<keyword evidence="1" id="KW-1133">Transmembrane helix</keyword>
<organism evidence="2 3">
    <name type="scientific">Aquimarina atlantica</name>
    <dbReference type="NCBI Taxonomy" id="1317122"/>
    <lineage>
        <taxon>Bacteria</taxon>
        <taxon>Pseudomonadati</taxon>
        <taxon>Bacteroidota</taxon>
        <taxon>Flavobacteriia</taxon>
        <taxon>Flavobacteriales</taxon>
        <taxon>Flavobacteriaceae</taxon>
        <taxon>Aquimarina</taxon>
    </lineage>
</organism>
<accession>A0A023BP99</accession>
<dbReference type="AlphaFoldDB" id="A0A023BP99"/>
<name>A0A023BP99_9FLAO</name>
<reference evidence="2 3" key="1">
    <citation type="submission" date="2014-04" db="EMBL/GenBank/DDBJ databases">
        <title>Aquimarina sp. 22II-S11-z7 Genome Sequencing.</title>
        <authorList>
            <person name="Lai Q."/>
        </authorList>
    </citation>
    <scope>NUCLEOTIDE SEQUENCE [LARGE SCALE GENOMIC DNA]</scope>
    <source>
        <strain evidence="2 3">22II-S11-z7</strain>
    </source>
</reference>
<dbReference type="Proteomes" id="UP000023541">
    <property type="component" value="Unassembled WGS sequence"/>
</dbReference>
<dbReference type="STRING" id="1317122.ATO12_04645"/>
<feature type="transmembrane region" description="Helical" evidence="1">
    <location>
        <begin position="102"/>
        <end position="125"/>
    </location>
</feature>
<dbReference type="InterPro" id="IPR032809">
    <property type="entry name" value="Put_HupE_UreJ"/>
</dbReference>
<feature type="transmembrane region" description="Helical" evidence="1">
    <location>
        <begin position="20"/>
        <end position="36"/>
    </location>
</feature>
<feature type="transmembrane region" description="Helical" evidence="1">
    <location>
        <begin position="172"/>
        <end position="190"/>
    </location>
</feature>
<dbReference type="eggNOG" id="COG2370">
    <property type="taxonomic scope" value="Bacteria"/>
</dbReference>
<dbReference type="Pfam" id="PF13795">
    <property type="entry name" value="HupE_UreJ_2"/>
    <property type="match status" value="1"/>
</dbReference>
<comment type="caution">
    <text evidence="2">The sequence shown here is derived from an EMBL/GenBank/DDBJ whole genome shotgun (WGS) entry which is preliminary data.</text>
</comment>
<feature type="transmembrane region" description="Helical" evidence="1">
    <location>
        <begin position="43"/>
        <end position="62"/>
    </location>
</feature>
<dbReference type="OrthoDB" id="9808870at2"/>
<protein>
    <submittedName>
        <fullName evidence="2">HupE / UreJ protein</fullName>
    </submittedName>
</protein>
<keyword evidence="1" id="KW-0472">Membrane</keyword>
<feature type="transmembrane region" description="Helical" evidence="1">
    <location>
        <begin position="145"/>
        <end position="165"/>
    </location>
</feature>
<keyword evidence="3" id="KW-1185">Reference proteome</keyword>
<sequence>MSEFWLYIKLGFGHVLDWHAYDHILFLIALTVGYTFDNWKRILLLVTIFTIGHTLSLFLAAYDVVSVNSRLVEFLIPLTILITGLFNVFTAKNTSKNSKIGILYGVTLFFGLIHGLGFSSYFRAISSNVNSKILPLIEFALGVEAAQIIIVLVVLIVSFIFQTFFRFSKRDWILVISSIVIGMVIPMLIANKIW</sequence>
<evidence type="ECO:0000256" key="1">
    <source>
        <dbReference type="SAM" id="Phobius"/>
    </source>
</evidence>
<dbReference type="EMBL" id="AQRA01000010">
    <property type="protein sequence ID" value="EZH71910.1"/>
    <property type="molecule type" value="Genomic_DNA"/>
</dbReference>
<keyword evidence="1" id="KW-0812">Transmembrane</keyword>
<evidence type="ECO:0000313" key="2">
    <source>
        <dbReference type="EMBL" id="EZH71910.1"/>
    </source>
</evidence>
<gene>
    <name evidence="2" type="ORF">ATO12_04645</name>
</gene>
<feature type="transmembrane region" description="Helical" evidence="1">
    <location>
        <begin position="74"/>
        <end position="90"/>
    </location>
</feature>
<evidence type="ECO:0000313" key="3">
    <source>
        <dbReference type="Proteomes" id="UP000023541"/>
    </source>
</evidence>
<dbReference type="RefSeq" id="WP_034246079.1">
    <property type="nucleotide sequence ID" value="NZ_AQRA01000010.1"/>
</dbReference>